<dbReference type="EMBL" id="PDOF01000003">
    <property type="protein sequence ID" value="PYZ95856.1"/>
    <property type="molecule type" value="Genomic_DNA"/>
</dbReference>
<reference evidence="3 4" key="1">
    <citation type="submission" date="2017-10" db="EMBL/GenBank/DDBJ databases">
        <title>Bacillus sp. nov., a halophilic bacterium isolated from a Yangshapao Lake.</title>
        <authorList>
            <person name="Wang H."/>
        </authorList>
    </citation>
    <scope>NUCLEOTIDE SEQUENCE [LARGE SCALE GENOMIC DNA]</scope>
    <source>
        <strain evidence="3 4">YSP-3</strain>
    </source>
</reference>
<dbReference type="Pfam" id="PF00156">
    <property type="entry name" value="Pribosyltran"/>
    <property type="match status" value="1"/>
</dbReference>
<evidence type="ECO:0000259" key="2">
    <source>
        <dbReference type="Pfam" id="PF00156"/>
    </source>
</evidence>
<keyword evidence="3" id="KW-0808">Transferase</keyword>
<comment type="similarity">
    <text evidence="1">Belongs to the ComF/GntX family.</text>
</comment>
<name>A0A2W0H5G5_9BACI</name>
<evidence type="ECO:0000256" key="1">
    <source>
        <dbReference type="ARBA" id="ARBA00008007"/>
    </source>
</evidence>
<accession>A0A2W0H5G5</accession>
<sequence>MNWRELLNETERCLYCGNGYDAPVNWAVLMGRTEGQALCEPCRRSLVYLSRKDVCRRCGREDAVVCSDCRRWEAEPFWQEHDFSNVSLYRYNPFLKDMIARLKYRGDACLAGIFTKEMQMLCQKSGPRAAVVPIPLTDERHYERGFNQAAVLAGHCGPMELLVREGESSKQSKRTRNERIAKTAGAIRVKQGEAAAGLHIILIDDIYTTGATVHSAARVLYEGGAESVRSVTLARA</sequence>
<dbReference type="GO" id="GO:0016757">
    <property type="term" value="F:glycosyltransferase activity"/>
    <property type="evidence" value="ECO:0007669"/>
    <property type="project" value="UniProtKB-KW"/>
</dbReference>
<keyword evidence="3" id="KW-0328">Glycosyltransferase</keyword>
<dbReference type="PANTHER" id="PTHR47505">
    <property type="entry name" value="DNA UTILIZATION PROTEIN YHGH"/>
    <property type="match status" value="1"/>
</dbReference>
<dbReference type="PANTHER" id="PTHR47505:SF1">
    <property type="entry name" value="DNA UTILIZATION PROTEIN YHGH"/>
    <property type="match status" value="1"/>
</dbReference>
<feature type="domain" description="Phosphoribosyltransferase" evidence="2">
    <location>
        <begin position="183"/>
        <end position="235"/>
    </location>
</feature>
<protein>
    <submittedName>
        <fullName evidence="3">Amidophosphoribosyltransferase</fullName>
    </submittedName>
</protein>
<dbReference type="OrthoDB" id="9779910at2"/>
<evidence type="ECO:0000313" key="3">
    <source>
        <dbReference type="EMBL" id="PYZ95856.1"/>
    </source>
</evidence>
<organism evidence="3 4">
    <name type="scientific">Alteribacter lacisalsi</name>
    <dbReference type="NCBI Taxonomy" id="2045244"/>
    <lineage>
        <taxon>Bacteria</taxon>
        <taxon>Bacillati</taxon>
        <taxon>Bacillota</taxon>
        <taxon>Bacilli</taxon>
        <taxon>Bacillales</taxon>
        <taxon>Bacillaceae</taxon>
        <taxon>Alteribacter</taxon>
    </lineage>
</organism>
<dbReference type="InterPro" id="IPR029057">
    <property type="entry name" value="PRTase-like"/>
</dbReference>
<dbReference type="AlphaFoldDB" id="A0A2W0H5G5"/>
<gene>
    <name evidence="3" type="ORF">CR205_15850</name>
</gene>
<dbReference type="CDD" id="cd06223">
    <property type="entry name" value="PRTases_typeI"/>
    <property type="match status" value="1"/>
</dbReference>
<evidence type="ECO:0000313" key="4">
    <source>
        <dbReference type="Proteomes" id="UP000248066"/>
    </source>
</evidence>
<dbReference type="Proteomes" id="UP000248066">
    <property type="component" value="Unassembled WGS sequence"/>
</dbReference>
<keyword evidence="4" id="KW-1185">Reference proteome</keyword>
<dbReference type="InterPro" id="IPR051910">
    <property type="entry name" value="ComF/GntX_DNA_util-trans"/>
</dbReference>
<proteinExistence type="inferred from homology"/>
<dbReference type="Gene3D" id="3.40.50.2020">
    <property type="match status" value="1"/>
</dbReference>
<dbReference type="SUPFAM" id="SSF53271">
    <property type="entry name" value="PRTase-like"/>
    <property type="match status" value="1"/>
</dbReference>
<dbReference type="InterPro" id="IPR000836">
    <property type="entry name" value="PRTase_dom"/>
</dbReference>
<dbReference type="RefSeq" id="WP_110521133.1">
    <property type="nucleotide sequence ID" value="NZ_PDOF01000003.1"/>
</dbReference>
<comment type="caution">
    <text evidence="3">The sequence shown here is derived from an EMBL/GenBank/DDBJ whole genome shotgun (WGS) entry which is preliminary data.</text>
</comment>